<organism evidence="2">
    <name type="scientific">Phaffia rhodozyma</name>
    <name type="common">Yeast</name>
    <name type="synonym">Xanthophyllomyces dendrorhous</name>
    <dbReference type="NCBI Taxonomy" id="264483"/>
    <lineage>
        <taxon>Eukaryota</taxon>
        <taxon>Fungi</taxon>
        <taxon>Dikarya</taxon>
        <taxon>Basidiomycota</taxon>
        <taxon>Agaricomycotina</taxon>
        <taxon>Tremellomycetes</taxon>
        <taxon>Cystofilobasidiales</taxon>
        <taxon>Mrakiaceae</taxon>
        <taxon>Phaffia</taxon>
    </lineage>
</organism>
<proteinExistence type="predicted"/>
<feature type="region of interest" description="Disordered" evidence="1">
    <location>
        <begin position="167"/>
        <end position="209"/>
    </location>
</feature>
<accession>A0A0F7SGQ7</accession>
<feature type="region of interest" description="Disordered" evidence="1">
    <location>
        <begin position="1"/>
        <end position="98"/>
    </location>
</feature>
<dbReference type="AlphaFoldDB" id="A0A0F7SGQ7"/>
<protein>
    <submittedName>
        <fullName evidence="2">Uncharacterized protein</fullName>
    </submittedName>
</protein>
<feature type="compositionally biased region" description="Basic and acidic residues" evidence="1">
    <location>
        <begin position="74"/>
        <end position="90"/>
    </location>
</feature>
<name>A0A0F7SGQ7_PHARH</name>
<sequence length="496" mass="54361">MGQPGQFRKPRSHPRLARSRPDHPDSASDSSPSVIMISLDHEISSSLDPTHSGRTARTLVDEFGLDIDDQESDADGRYGSDGREGDHDSGGDDDEHVVDRSVDFMIDRLDTQLDLDLADPFDLDPSSLPVQGQSLGDELAYGAFDPCISDYPTSFLLDEFNLGTDSKNGIDNQEHMAPRDSFGDSMYPFHEPTSPPCSPISSSSSSLDSASSTPFSASSSLSTLLSQIILPPSFLPLLRKDDQSFVLESALKAFALKIEASARQREGMNTERNTYNKDERKRFAGGLDHRSVDFSSLAKKLAGYTDPCPSILDDFSSSSSTLDGFSSPAVHQTFLAPIQSPPTPAQPINHSADPLILGDSPSPFSSPSRPSPSSSSYVQSTIRRVEELRFLTDSLISSLSTVGDTSQITLSGATEAGRRLRSIRTTLGGIKAEEASWERSREEIQSWEDQKEKRVNLKAVMRTELDGFRKAMEDFEQTKTTTIRTTHEDFLRGTYV</sequence>
<reference evidence="2" key="1">
    <citation type="submission" date="2014-08" db="EMBL/GenBank/DDBJ databases">
        <authorList>
            <person name="Sharma Rahul"/>
            <person name="Thines Marco"/>
        </authorList>
    </citation>
    <scope>NUCLEOTIDE SEQUENCE</scope>
</reference>
<dbReference type="EMBL" id="LN483273">
    <property type="protein sequence ID" value="CDZ98081.1"/>
    <property type="molecule type" value="Genomic_DNA"/>
</dbReference>
<feature type="compositionally biased region" description="Polar residues" evidence="1">
    <location>
        <begin position="44"/>
        <end position="55"/>
    </location>
</feature>
<feature type="compositionally biased region" description="Low complexity" evidence="1">
    <location>
        <begin position="199"/>
        <end position="209"/>
    </location>
</feature>
<feature type="region of interest" description="Disordered" evidence="1">
    <location>
        <begin position="337"/>
        <end position="378"/>
    </location>
</feature>
<feature type="compositionally biased region" description="Basic residues" evidence="1">
    <location>
        <begin position="8"/>
        <end position="18"/>
    </location>
</feature>
<evidence type="ECO:0000256" key="1">
    <source>
        <dbReference type="SAM" id="MobiDB-lite"/>
    </source>
</evidence>
<feature type="compositionally biased region" description="Low complexity" evidence="1">
    <location>
        <begin position="360"/>
        <end position="376"/>
    </location>
</feature>
<feature type="compositionally biased region" description="Acidic residues" evidence="1">
    <location>
        <begin position="63"/>
        <end position="73"/>
    </location>
</feature>
<evidence type="ECO:0000313" key="2">
    <source>
        <dbReference type="EMBL" id="CDZ98081.1"/>
    </source>
</evidence>
<feature type="compositionally biased region" description="Basic and acidic residues" evidence="1">
    <location>
        <begin position="172"/>
        <end position="182"/>
    </location>
</feature>